<dbReference type="InterPro" id="IPR036890">
    <property type="entry name" value="HATPase_C_sf"/>
</dbReference>
<feature type="domain" description="Histidine kinase/HSP90-like ATPase" evidence="6">
    <location>
        <begin position="546"/>
        <end position="639"/>
    </location>
</feature>
<dbReference type="InterPro" id="IPR011712">
    <property type="entry name" value="Sig_transdc_His_kin_sub3_dim/P"/>
</dbReference>
<feature type="transmembrane region" description="Helical" evidence="4">
    <location>
        <begin position="181"/>
        <end position="204"/>
    </location>
</feature>
<evidence type="ECO:0000259" key="6">
    <source>
        <dbReference type="SMART" id="SM00387"/>
    </source>
</evidence>
<name>E1IAN8_9CHLR</name>
<proteinExistence type="predicted"/>
<dbReference type="STRING" id="765420.OSCT_0389"/>
<dbReference type="SMART" id="SM00387">
    <property type="entry name" value="HATPase_c"/>
    <property type="match status" value="1"/>
</dbReference>
<dbReference type="OrthoDB" id="9781904at2"/>
<dbReference type="Gene3D" id="3.30.565.10">
    <property type="entry name" value="Histidine kinase-like ATPase, C-terminal domain"/>
    <property type="match status" value="1"/>
</dbReference>
<feature type="transmembrane region" description="Helical" evidence="4">
    <location>
        <begin position="6"/>
        <end position="26"/>
    </location>
</feature>
<organism evidence="7 8">
    <name type="scientific">Oscillochloris trichoides DG-6</name>
    <dbReference type="NCBI Taxonomy" id="765420"/>
    <lineage>
        <taxon>Bacteria</taxon>
        <taxon>Bacillati</taxon>
        <taxon>Chloroflexota</taxon>
        <taxon>Chloroflexia</taxon>
        <taxon>Chloroflexales</taxon>
        <taxon>Chloroflexineae</taxon>
        <taxon>Oscillochloridaceae</taxon>
        <taxon>Oscillochloris</taxon>
    </lineage>
</organism>
<keyword evidence="4" id="KW-0472">Membrane</keyword>
<feature type="transmembrane region" description="Helical" evidence="4">
    <location>
        <begin position="38"/>
        <end position="60"/>
    </location>
</feature>
<dbReference type="SMART" id="SM00065">
    <property type="entry name" value="GAF"/>
    <property type="match status" value="1"/>
</dbReference>
<feature type="transmembrane region" description="Helical" evidence="4">
    <location>
        <begin position="157"/>
        <end position="174"/>
    </location>
</feature>
<keyword evidence="4" id="KW-0812">Transmembrane</keyword>
<reference evidence="7 8" key="1">
    <citation type="journal article" date="2011" name="J. Bacteriol.">
        <title>Draft genome sequence of the anoxygenic filamentous phototrophic bacterium Oscillochloris trichoides subsp. DG-6.</title>
        <authorList>
            <person name="Kuznetsov B.B."/>
            <person name="Ivanovsky R.N."/>
            <person name="Keppen O.I."/>
            <person name="Sukhacheva M.V."/>
            <person name="Bumazhkin B.K."/>
            <person name="Patutina E.O."/>
            <person name="Beletsky A.V."/>
            <person name="Mardanov A.V."/>
            <person name="Baslerov R.V."/>
            <person name="Panteleeva A.N."/>
            <person name="Kolganova T.V."/>
            <person name="Ravin N.V."/>
            <person name="Skryabin K.G."/>
        </authorList>
    </citation>
    <scope>NUCLEOTIDE SEQUENCE [LARGE SCALE GENOMIC DNA]</scope>
    <source>
        <strain evidence="7 8">DG-6</strain>
    </source>
</reference>
<sequence>MPYLVLVILGIGAGIAGYAGITHLLIGLARRPRDYTHILFAVLALAASGFSVAVMGLHTASSLQAYLFIYKYAYGSTATVAIVTLVWFIGFYTGIRPRRVLLAMSLWFLLLFILHITTPFGIFYAEISGLRQIRLPWGEQIVLAYGKPHPLRLTLDLFYLALFIFSSYALTLQYRNGNQRAAVILGLALGLFLGARVIDTLIVLQVIDSFLTIEIGFVGIVIAMSLSLSYQITQTETELQTYQQHLQDLVTRRTNELAHAYQQAVLARERLSMLYQAARALSQVSLDLEQVYAEIHAAITHLMPADALIIAIYDASQQEANYVYLANSDGRRTGRRVALAESFAGYLLHQDATIRIDDLSLVADHLFAVDRLSNAQRTQSGIAVLLRESEQVLGMLFVQSYAQAAYTAEDEEALSLLAAQVVTALENAQRSQQARELAATEERTRLARDLHDSVTQTLYSASLLTETLPGVLQRNATEGAKHLGEVRQLLRGALAEMRTLLFELRPAALIAADLRTLLRQIGDRLTGHTGIQVELTVEGHAPIPAEVKIALYRIAQEAFNNIAKHANATQVHVTLRMTPEEIVLMVRDDGQGFDIAALPADRMGLRIMAERTAAIGMSLHITSTPRQGTEVFVRWPTECED</sequence>
<dbReference type="GO" id="GO:0000155">
    <property type="term" value="F:phosphorelay sensor kinase activity"/>
    <property type="evidence" value="ECO:0007669"/>
    <property type="project" value="InterPro"/>
</dbReference>
<dbReference type="GO" id="GO:0016020">
    <property type="term" value="C:membrane"/>
    <property type="evidence" value="ECO:0007669"/>
    <property type="project" value="InterPro"/>
</dbReference>
<dbReference type="GO" id="GO:0046983">
    <property type="term" value="F:protein dimerization activity"/>
    <property type="evidence" value="ECO:0007669"/>
    <property type="project" value="InterPro"/>
</dbReference>
<dbReference type="eggNOG" id="COG4585">
    <property type="taxonomic scope" value="Bacteria"/>
</dbReference>
<dbReference type="SUPFAM" id="SSF55874">
    <property type="entry name" value="ATPase domain of HSP90 chaperone/DNA topoisomerase II/histidine kinase"/>
    <property type="match status" value="1"/>
</dbReference>
<dbReference type="Proteomes" id="UP000054010">
    <property type="component" value="Unassembled WGS sequence"/>
</dbReference>
<evidence type="ECO:0000313" key="8">
    <source>
        <dbReference type="Proteomes" id="UP000054010"/>
    </source>
</evidence>
<dbReference type="Gene3D" id="1.20.5.1930">
    <property type="match status" value="1"/>
</dbReference>
<comment type="caution">
    <text evidence="7">The sequence shown here is derived from an EMBL/GenBank/DDBJ whole genome shotgun (WGS) entry which is preliminary data.</text>
</comment>
<keyword evidence="3" id="KW-0902">Two-component regulatory system</keyword>
<dbReference type="Pfam" id="PF07730">
    <property type="entry name" value="HisKA_3"/>
    <property type="match status" value="1"/>
</dbReference>
<dbReference type="PANTHER" id="PTHR24421">
    <property type="entry name" value="NITRATE/NITRITE SENSOR PROTEIN NARX-RELATED"/>
    <property type="match status" value="1"/>
</dbReference>
<feature type="transmembrane region" description="Helical" evidence="4">
    <location>
        <begin position="72"/>
        <end position="93"/>
    </location>
</feature>
<gene>
    <name evidence="7" type="ORF">OSCT_0389</name>
</gene>
<dbReference type="InterPro" id="IPR029016">
    <property type="entry name" value="GAF-like_dom_sf"/>
</dbReference>
<dbReference type="Gene3D" id="3.30.450.40">
    <property type="match status" value="1"/>
</dbReference>
<accession>E1IAN8</accession>
<dbReference type="CDD" id="cd16917">
    <property type="entry name" value="HATPase_UhpB-NarQ-NarX-like"/>
    <property type="match status" value="1"/>
</dbReference>
<feature type="domain" description="GAF" evidence="5">
    <location>
        <begin position="287"/>
        <end position="435"/>
    </location>
</feature>
<evidence type="ECO:0000256" key="3">
    <source>
        <dbReference type="ARBA" id="ARBA00023012"/>
    </source>
</evidence>
<dbReference type="Pfam" id="PF13185">
    <property type="entry name" value="GAF_2"/>
    <property type="match status" value="1"/>
</dbReference>
<dbReference type="AlphaFoldDB" id="E1IAN8"/>
<dbReference type="SUPFAM" id="SSF55781">
    <property type="entry name" value="GAF domain-like"/>
    <property type="match status" value="1"/>
</dbReference>
<dbReference type="InterPro" id="IPR050482">
    <property type="entry name" value="Sensor_HK_TwoCompSys"/>
</dbReference>
<dbReference type="Pfam" id="PF02518">
    <property type="entry name" value="HATPase_c"/>
    <property type="match status" value="1"/>
</dbReference>
<keyword evidence="8" id="KW-1185">Reference proteome</keyword>
<keyword evidence="1" id="KW-0808">Transferase</keyword>
<evidence type="ECO:0000256" key="2">
    <source>
        <dbReference type="ARBA" id="ARBA00022777"/>
    </source>
</evidence>
<feature type="transmembrane region" description="Helical" evidence="4">
    <location>
        <begin position="100"/>
        <end position="125"/>
    </location>
</feature>
<dbReference type="InterPro" id="IPR003594">
    <property type="entry name" value="HATPase_dom"/>
</dbReference>
<dbReference type="InterPro" id="IPR003018">
    <property type="entry name" value="GAF"/>
</dbReference>
<protein>
    <submittedName>
        <fullName evidence="7">Two-component sensor histidine kinase</fullName>
    </submittedName>
</protein>
<dbReference type="HOGENOM" id="CLU_426890_0_0_0"/>
<keyword evidence="4" id="KW-1133">Transmembrane helix</keyword>
<evidence type="ECO:0000256" key="4">
    <source>
        <dbReference type="SAM" id="Phobius"/>
    </source>
</evidence>
<evidence type="ECO:0000256" key="1">
    <source>
        <dbReference type="ARBA" id="ARBA00022679"/>
    </source>
</evidence>
<evidence type="ECO:0000259" key="5">
    <source>
        <dbReference type="SMART" id="SM00065"/>
    </source>
</evidence>
<evidence type="ECO:0000313" key="7">
    <source>
        <dbReference type="EMBL" id="EFO81812.1"/>
    </source>
</evidence>
<keyword evidence="2 7" id="KW-0418">Kinase</keyword>
<dbReference type="EMBL" id="ADVR01000005">
    <property type="protein sequence ID" value="EFO81812.1"/>
    <property type="molecule type" value="Genomic_DNA"/>
</dbReference>